<proteinExistence type="predicted"/>
<reference evidence="2" key="2">
    <citation type="submission" date="2025-08" db="UniProtKB">
        <authorList>
            <consortium name="Ensembl"/>
        </authorList>
    </citation>
    <scope>IDENTIFICATION</scope>
</reference>
<dbReference type="GeneTree" id="ENSGT01120000277943"/>
<organism evidence="2 3">
    <name type="scientific">Denticeps clupeoides</name>
    <name type="common">denticle herring</name>
    <dbReference type="NCBI Taxonomy" id="299321"/>
    <lineage>
        <taxon>Eukaryota</taxon>
        <taxon>Metazoa</taxon>
        <taxon>Chordata</taxon>
        <taxon>Craniata</taxon>
        <taxon>Vertebrata</taxon>
        <taxon>Euteleostomi</taxon>
        <taxon>Actinopterygii</taxon>
        <taxon>Neopterygii</taxon>
        <taxon>Teleostei</taxon>
        <taxon>Clupei</taxon>
        <taxon>Clupeiformes</taxon>
        <taxon>Denticipitoidei</taxon>
        <taxon>Denticipitidae</taxon>
        <taxon>Denticeps</taxon>
    </lineage>
</organism>
<dbReference type="AlphaFoldDB" id="A0AAY4E800"/>
<sequence>SSPHSRVALNAAHVVRILCENHGSLVLSELQRKICQEFKTKDGNEDELKRITSDERNFLIKEDLVVAKTSVRVCGNFKIKDGNEDLHLCKYHVCGNCSHRNCISHDLSCHNNQDLLMRMHLQYLTEANLFQLLLQNDPELLPEVKHVTLKHLQISYSHCILFSMISSMKTYQIVKKY</sequence>
<dbReference type="Pfam" id="PF24356">
    <property type="entry name" value="WHD_PARP12"/>
    <property type="match status" value="1"/>
</dbReference>
<dbReference type="Proteomes" id="UP000694580">
    <property type="component" value="Chromosome 17"/>
</dbReference>
<feature type="domain" description="PARP12 winged helix" evidence="1">
    <location>
        <begin position="12"/>
        <end position="63"/>
    </location>
</feature>
<dbReference type="PANTHER" id="PTHR47621">
    <property type="entry name" value="ZINC FINGER CCCH-TYPE ANTIVIRAL PROTEIN 1-LIKE"/>
    <property type="match status" value="1"/>
</dbReference>
<evidence type="ECO:0000259" key="1">
    <source>
        <dbReference type="Pfam" id="PF24356"/>
    </source>
</evidence>
<reference evidence="2 3" key="1">
    <citation type="submission" date="2020-06" db="EMBL/GenBank/DDBJ databases">
        <authorList>
            <consortium name="Wellcome Sanger Institute Data Sharing"/>
        </authorList>
    </citation>
    <scope>NUCLEOTIDE SEQUENCE [LARGE SCALE GENOMIC DNA]</scope>
</reference>
<dbReference type="Ensembl" id="ENSDCDT00010063556.1">
    <property type="protein sequence ID" value="ENSDCDP00010053061.1"/>
    <property type="gene ID" value="ENSDCDG00010030886.1"/>
</dbReference>
<name>A0AAY4E800_9TELE</name>
<keyword evidence="3" id="KW-1185">Reference proteome</keyword>
<evidence type="ECO:0000313" key="3">
    <source>
        <dbReference type="Proteomes" id="UP000694580"/>
    </source>
</evidence>
<protein>
    <recommendedName>
        <fullName evidence="1">PARP12 winged helix domain-containing protein</fullName>
    </recommendedName>
</protein>
<evidence type="ECO:0000313" key="2">
    <source>
        <dbReference type="Ensembl" id="ENSDCDP00010053061.1"/>
    </source>
</evidence>
<reference evidence="2" key="3">
    <citation type="submission" date="2025-09" db="UniProtKB">
        <authorList>
            <consortium name="Ensembl"/>
        </authorList>
    </citation>
    <scope>IDENTIFICATION</scope>
</reference>
<accession>A0AAY4E800</accession>
<dbReference type="PANTHER" id="PTHR47621:SF1">
    <property type="entry name" value="ZINC FINGER CCCH-TYPE ANTIVIRAL PROTEIN 1-LIKE"/>
    <property type="match status" value="1"/>
</dbReference>
<dbReference type="InterPro" id="IPR026693">
    <property type="entry name" value="Zc3hav1-like"/>
</dbReference>
<dbReference type="InterPro" id="IPR056226">
    <property type="entry name" value="WH_PARP12"/>
</dbReference>